<dbReference type="SUPFAM" id="SSF47413">
    <property type="entry name" value="lambda repressor-like DNA-binding domains"/>
    <property type="match status" value="1"/>
</dbReference>
<dbReference type="CDD" id="cd00093">
    <property type="entry name" value="HTH_XRE"/>
    <property type="match status" value="1"/>
</dbReference>
<dbReference type="GO" id="GO:0005829">
    <property type="term" value="C:cytosol"/>
    <property type="evidence" value="ECO:0007669"/>
    <property type="project" value="TreeGrafter"/>
</dbReference>
<dbReference type="PANTHER" id="PTHR46797">
    <property type="entry name" value="HTH-TYPE TRANSCRIPTIONAL REGULATOR"/>
    <property type="match status" value="1"/>
</dbReference>
<dbReference type="PROSITE" id="PS50943">
    <property type="entry name" value="HTH_CROC1"/>
    <property type="match status" value="1"/>
</dbReference>
<evidence type="ECO:0000313" key="3">
    <source>
        <dbReference type="EMBL" id="OGE33764.1"/>
    </source>
</evidence>
<evidence type="ECO:0000313" key="4">
    <source>
        <dbReference type="Proteomes" id="UP000176902"/>
    </source>
</evidence>
<keyword evidence="1" id="KW-0238">DNA-binding</keyword>
<dbReference type="SMART" id="SM00530">
    <property type="entry name" value="HTH_XRE"/>
    <property type="match status" value="1"/>
</dbReference>
<protein>
    <recommendedName>
        <fullName evidence="2">HTH cro/C1-type domain-containing protein</fullName>
    </recommendedName>
</protein>
<dbReference type="Proteomes" id="UP000176902">
    <property type="component" value="Unassembled WGS sequence"/>
</dbReference>
<dbReference type="GO" id="GO:0003677">
    <property type="term" value="F:DNA binding"/>
    <property type="evidence" value="ECO:0007669"/>
    <property type="project" value="UniProtKB-KW"/>
</dbReference>
<dbReference type="InterPro" id="IPR010982">
    <property type="entry name" value="Lambda_DNA-bd_dom_sf"/>
</dbReference>
<organism evidence="3 4">
    <name type="scientific">Candidatus Daviesbacteria bacterium RIFCSPHIGHO2_02_FULL_36_13</name>
    <dbReference type="NCBI Taxonomy" id="1797768"/>
    <lineage>
        <taxon>Bacteria</taxon>
        <taxon>Candidatus Daviesiibacteriota</taxon>
    </lineage>
</organism>
<dbReference type="Pfam" id="PF01381">
    <property type="entry name" value="HTH_3"/>
    <property type="match status" value="1"/>
</dbReference>
<comment type="caution">
    <text evidence="3">The sequence shown here is derived from an EMBL/GenBank/DDBJ whole genome shotgun (WGS) entry which is preliminary data.</text>
</comment>
<dbReference type="STRING" id="1797768.A3C59_04995"/>
<evidence type="ECO:0000259" key="2">
    <source>
        <dbReference type="PROSITE" id="PS50943"/>
    </source>
</evidence>
<dbReference type="GO" id="GO:0003700">
    <property type="term" value="F:DNA-binding transcription factor activity"/>
    <property type="evidence" value="ECO:0007669"/>
    <property type="project" value="TreeGrafter"/>
</dbReference>
<proteinExistence type="predicted"/>
<name>A0A1F5JYW4_9BACT</name>
<accession>A0A1F5JYW4</accession>
<feature type="domain" description="HTH cro/C1-type" evidence="2">
    <location>
        <begin position="13"/>
        <end position="67"/>
    </location>
</feature>
<dbReference type="Gene3D" id="1.10.260.40">
    <property type="entry name" value="lambda repressor-like DNA-binding domains"/>
    <property type="match status" value="1"/>
</dbReference>
<dbReference type="InterPro" id="IPR050807">
    <property type="entry name" value="TransReg_Diox_bact_type"/>
</dbReference>
<dbReference type="PANTHER" id="PTHR46797:SF24">
    <property type="entry name" value="DNA-BINDING PHAGE PROTEIN"/>
    <property type="match status" value="1"/>
</dbReference>
<reference evidence="3 4" key="1">
    <citation type="journal article" date="2016" name="Nat. Commun.">
        <title>Thousands of microbial genomes shed light on interconnected biogeochemical processes in an aquifer system.</title>
        <authorList>
            <person name="Anantharaman K."/>
            <person name="Brown C.T."/>
            <person name="Hug L.A."/>
            <person name="Sharon I."/>
            <person name="Castelle C.J."/>
            <person name="Probst A.J."/>
            <person name="Thomas B.C."/>
            <person name="Singh A."/>
            <person name="Wilkins M.J."/>
            <person name="Karaoz U."/>
            <person name="Brodie E.L."/>
            <person name="Williams K.H."/>
            <person name="Hubbard S.S."/>
            <person name="Banfield J.F."/>
        </authorList>
    </citation>
    <scope>NUCLEOTIDE SEQUENCE [LARGE SCALE GENOMIC DNA]</scope>
</reference>
<sequence>MSKSIPKSLGKKIKYYRKQRKLYQVELADIVDVSTGYIGAIEQGVKSPSLKLLSKIAKALKIQPHELLK</sequence>
<evidence type="ECO:0000256" key="1">
    <source>
        <dbReference type="ARBA" id="ARBA00023125"/>
    </source>
</evidence>
<dbReference type="AlphaFoldDB" id="A0A1F5JYW4"/>
<gene>
    <name evidence="3" type="ORF">A3C59_04995</name>
</gene>
<dbReference type="EMBL" id="MFCV01000006">
    <property type="protein sequence ID" value="OGE33764.1"/>
    <property type="molecule type" value="Genomic_DNA"/>
</dbReference>
<dbReference type="InterPro" id="IPR001387">
    <property type="entry name" value="Cro/C1-type_HTH"/>
</dbReference>